<dbReference type="Pfam" id="PF14587">
    <property type="entry name" value="Glyco_hydr_30_2"/>
    <property type="match status" value="1"/>
</dbReference>
<keyword evidence="3" id="KW-1185">Reference proteome</keyword>
<dbReference type="InterPro" id="IPR039514">
    <property type="entry name" value="6GAL-like"/>
</dbReference>
<accession>A0A419W5I7</accession>
<dbReference type="Gene3D" id="3.20.20.80">
    <property type="entry name" value="Glycosidases"/>
    <property type="match status" value="1"/>
</dbReference>
<reference evidence="2 3" key="1">
    <citation type="submission" date="2018-09" db="EMBL/GenBank/DDBJ databases">
        <title>Genomic Encyclopedia of Archaeal and Bacterial Type Strains, Phase II (KMG-II): from individual species to whole genera.</title>
        <authorList>
            <person name="Goeker M."/>
        </authorList>
    </citation>
    <scope>NUCLEOTIDE SEQUENCE [LARGE SCALE GENOMIC DNA]</scope>
    <source>
        <strain evidence="2 3">DSM 27148</strain>
    </source>
</reference>
<dbReference type="InterPro" id="IPR017853">
    <property type="entry name" value="GH"/>
</dbReference>
<protein>
    <submittedName>
        <fullName evidence="2">O-glycosyl hydrolase</fullName>
    </submittedName>
</protein>
<dbReference type="AlphaFoldDB" id="A0A419W5I7"/>
<dbReference type="PANTHER" id="PTHR42767:SF1">
    <property type="entry name" value="ENDO-BETA-1,6-GALACTANASE-LIKE DOMAIN-CONTAINING PROTEIN"/>
    <property type="match status" value="1"/>
</dbReference>
<organism evidence="2 3">
    <name type="scientific">Mangrovibacterium diazotrophicum</name>
    <dbReference type="NCBI Taxonomy" id="1261403"/>
    <lineage>
        <taxon>Bacteria</taxon>
        <taxon>Pseudomonadati</taxon>
        <taxon>Bacteroidota</taxon>
        <taxon>Bacteroidia</taxon>
        <taxon>Marinilabiliales</taxon>
        <taxon>Prolixibacteraceae</taxon>
        <taxon>Mangrovibacterium</taxon>
    </lineage>
</organism>
<dbReference type="Proteomes" id="UP000283387">
    <property type="component" value="Unassembled WGS sequence"/>
</dbReference>
<feature type="domain" description="Endo-beta-1,6-galactanase-like" evidence="1">
    <location>
        <begin position="33"/>
        <end position="392"/>
    </location>
</feature>
<evidence type="ECO:0000259" key="1">
    <source>
        <dbReference type="Pfam" id="PF14587"/>
    </source>
</evidence>
<dbReference type="GO" id="GO:0004553">
    <property type="term" value="F:hydrolase activity, hydrolyzing O-glycosyl compounds"/>
    <property type="evidence" value="ECO:0007669"/>
    <property type="project" value="InterPro"/>
</dbReference>
<evidence type="ECO:0000313" key="2">
    <source>
        <dbReference type="EMBL" id="RKD90680.1"/>
    </source>
</evidence>
<dbReference type="Gene3D" id="2.60.40.1180">
    <property type="entry name" value="Golgi alpha-mannosidase II"/>
    <property type="match status" value="1"/>
</dbReference>
<sequence length="514" mass="57729">MLFFAFVGLLNCSAGISEDNDESENESPLVYTLKPNQEYQTVQGFGASDAWACQFVGANWADEKKEQIADWLFSSDTDIDGNPKGIGLSVWRFNIGGGSTEQGSESDIEDSWRRAESFLTGPDQYDWTKQAGQRWFLEAAKVRGVEDFIAFVNSPPVLLTENGKAYSSSPDQYNLAEENYAAYVDFLGTVLQHFSNDEGIDFNYISPFNEPQWDWMSAGQEGTPAQNSEIAALTRLLNDKLEGQSSSTKIEIPETAQIDYLFETSDKEGRGNQVEEFFSSSSENYVGNLSRVAHKIAGHSYFSTWDFDHRDDVRQTLVEKINTVDPSLEYWMSEYCILEDNDMIQGSGKDLSMTAALYLARVIHADLTKANASSWQWWTAISPYDYKDGLIYIDRNENDGAVSDSKMLWVLGNYSRFIRPGMKRIEVNDSEVSSMEFSGYETDNGKQFVFIIQNYKPIANEFQLSVDNVDDYNFKAYLTSSGNDENLKLVNSGSVGDTITLPGNSVMTVVLEVN</sequence>
<comment type="caution">
    <text evidence="2">The sequence shown here is derived from an EMBL/GenBank/DDBJ whole genome shotgun (WGS) entry which is preliminary data.</text>
</comment>
<evidence type="ECO:0000313" key="3">
    <source>
        <dbReference type="Proteomes" id="UP000283387"/>
    </source>
</evidence>
<proteinExistence type="predicted"/>
<dbReference type="PANTHER" id="PTHR42767">
    <property type="entry name" value="ENDO-BETA-1,6-GALACTANASE"/>
    <property type="match status" value="1"/>
</dbReference>
<dbReference type="EMBL" id="RAPN01000001">
    <property type="protein sequence ID" value="RKD90680.1"/>
    <property type="molecule type" value="Genomic_DNA"/>
</dbReference>
<keyword evidence="2" id="KW-0378">Hydrolase</keyword>
<dbReference type="SUPFAM" id="SSF51445">
    <property type="entry name" value="(Trans)glycosidases"/>
    <property type="match status" value="1"/>
</dbReference>
<dbReference type="InterPro" id="IPR039743">
    <property type="entry name" value="6GAL/EXGAL"/>
</dbReference>
<name>A0A419W5I7_9BACT</name>
<gene>
    <name evidence="2" type="ORF">BC643_1021</name>
</gene>
<dbReference type="InterPro" id="IPR013780">
    <property type="entry name" value="Glyco_hydro_b"/>
</dbReference>